<dbReference type="PANTHER" id="PTHR21240:SF19">
    <property type="entry name" value="CATALYTIC_ HYDROLASE"/>
    <property type="match status" value="1"/>
</dbReference>
<dbReference type="EMBL" id="JBHRYD010000001">
    <property type="protein sequence ID" value="MFC3703568.1"/>
    <property type="molecule type" value="Genomic_DNA"/>
</dbReference>
<name>A0ABV7WW84_9HYPH</name>
<dbReference type="PANTHER" id="PTHR21240">
    <property type="entry name" value="2-AMINO-3-CARBOXYLMUCONATE-6-SEMIALDEHYDE DECARBOXYLASE"/>
    <property type="match status" value="1"/>
</dbReference>
<sequence>MTYKAIDIIANVFTPAEFDAGQIATDDWFRSKTRQDPRYIRGIEIEDYIAKMDRAGIERSLLAAVRSGDMRIKGSVEVPYERVHELCQRYPDRFSGLAGVDPTRGMQGLRDLEVAVKEYGFVGAHFYPHWFSMRVDAAQIYPYYAKCCELDIPIMMQVGNCLIYQRDRRLPTIARPIHLDQVAIDFPELKLIGIHIGYPWTDEMIAMAWKHPNVYLAGDAYAPKHWPQQLVHYANTYGQDKFLFGTDWPVIDPERAMKEFDDLQFRDEPRRKILRDNALDLFKLS</sequence>
<evidence type="ECO:0000313" key="4">
    <source>
        <dbReference type="Proteomes" id="UP001595613"/>
    </source>
</evidence>
<accession>A0ABV7WW84</accession>
<dbReference type="Gene3D" id="3.20.20.140">
    <property type="entry name" value="Metal-dependent hydrolases"/>
    <property type="match status" value="1"/>
</dbReference>
<protein>
    <submittedName>
        <fullName evidence="3">Amidohydrolase family protein</fullName>
    </submittedName>
</protein>
<feature type="domain" description="Amidohydrolase-related" evidence="2">
    <location>
        <begin position="74"/>
        <end position="284"/>
    </location>
</feature>
<proteinExistence type="predicted"/>
<dbReference type="InterPro" id="IPR006680">
    <property type="entry name" value="Amidohydro-rel"/>
</dbReference>
<evidence type="ECO:0000256" key="1">
    <source>
        <dbReference type="ARBA" id="ARBA00023239"/>
    </source>
</evidence>
<evidence type="ECO:0000259" key="2">
    <source>
        <dbReference type="Pfam" id="PF04909"/>
    </source>
</evidence>
<dbReference type="Pfam" id="PF04909">
    <property type="entry name" value="Amidohydro_2"/>
    <property type="match status" value="1"/>
</dbReference>
<evidence type="ECO:0000313" key="3">
    <source>
        <dbReference type="EMBL" id="MFC3703568.1"/>
    </source>
</evidence>
<keyword evidence="4" id="KW-1185">Reference proteome</keyword>
<dbReference type="InterPro" id="IPR032466">
    <property type="entry name" value="Metal_Hydrolase"/>
</dbReference>
<dbReference type="SUPFAM" id="SSF51556">
    <property type="entry name" value="Metallo-dependent hydrolases"/>
    <property type="match status" value="1"/>
</dbReference>
<dbReference type="Proteomes" id="UP001595613">
    <property type="component" value="Unassembled WGS sequence"/>
</dbReference>
<comment type="caution">
    <text evidence="3">The sequence shown here is derived from an EMBL/GenBank/DDBJ whole genome shotgun (WGS) entry which is preliminary data.</text>
</comment>
<dbReference type="InterPro" id="IPR032465">
    <property type="entry name" value="ACMSD"/>
</dbReference>
<keyword evidence="1" id="KW-0456">Lyase</keyword>
<gene>
    <name evidence="3" type="ORF">ACFOOL_02210</name>
</gene>
<dbReference type="RefSeq" id="WP_380094474.1">
    <property type="nucleotide sequence ID" value="NZ_JBHRYD010000001.1"/>
</dbReference>
<reference evidence="4" key="1">
    <citation type="journal article" date="2019" name="Int. J. Syst. Evol. Microbiol.">
        <title>The Global Catalogue of Microorganisms (GCM) 10K type strain sequencing project: providing services to taxonomists for standard genome sequencing and annotation.</title>
        <authorList>
            <consortium name="The Broad Institute Genomics Platform"/>
            <consortium name="The Broad Institute Genome Sequencing Center for Infectious Disease"/>
            <person name="Wu L."/>
            <person name="Ma J."/>
        </authorList>
    </citation>
    <scope>NUCLEOTIDE SEQUENCE [LARGE SCALE GENOMIC DNA]</scope>
    <source>
        <strain evidence="4">KCTC 42281</strain>
    </source>
</reference>
<organism evidence="3 4">
    <name type="scientific">Devosia honganensis</name>
    <dbReference type="NCBI Taxonomy" id="1610527"/>
    <lineage>
        <taxon>Bacteria</taxon>
        <taxon>Pseudomonadati</taxon>
        <taxon>Pseudomonadota</taxon>
        <taxon>Alphaproteobacteria</taxon>
        <taxon>Hyphomicrobiales</taxon>
        <taxon>Devosiaceae</taxon>
        <taxon>Devosia</taxon>
    </lineage>
</organism>